<evidence type="ECO:0000313" key="2">
    <source>
        <dbReference type="Proteomes" id="UP001269081"/>
    </source>
</evidence>
<proteinExistence type="predicted"/>
<name>A0ABU1Y6I2_9FLAO</name>
<evidence type="ECO:0000313" key="1">
    <source>
        <dbReference type="EMBL" id="MDR7209131.1"/>
    </source>
</evidence>
<accession>A0ABU1Y6I2</accession>
<reference evidence="1 2" key="1">
    <citation type="submission" date="2023-07" db="EMBL/GenBank/DDBJ databases">
        <title>Sorghum-associated microbial communities from plants grown in Nebraska, USA.</title>
        <authorList>
            <person name="Schachtman D."/>
        </authorList>
    </citation>
    <scope>NUCLEOTIDE SEQUENCE [LARGE SCALE GENOMIC DNA]</scope>
    <source>
        <strain evidence="1 2">4129</strain>
    </source>
</reference>
<gene>
    <name evidence="1" type="ORF">J2W48_001061</name>
</gene>
<dbReference type="EMBL" id="JAVDWQ010000002">
    <property type="protein sequence ID" value="MDR7209131.1"/>
    <property type="molecule type" value="Genomic_DNA"/>
</dbReference>
<protein>
    <submittedName>
        <fullName evidence="1">Uncharacterized protein</fullName>
    </submittedName>
</protein>
<keyword evidence="2" id="KW-1185">Reference proteome</keyword>
<dbReference type="Proteomes" id="UP001269081">
    <property type="component" value="Unassembled WGS sequence"/>
</dbReference>
<sequence>MIYIIYFSIKQELIVKKLMMEMRAKNDKTFFIESLILIELSNSDFKELVQSLYHFFKEHKLDSEDFVYIFNFSGIYENNWFCQILKGKGLKRVSSNFK</sequence>
<dbReference type="RefSeq" id="WP_310279056.1">
    <property type="nucleotide sequence ID" value="NZ_JAVDWQ010000002.1"/>
</dbReference>
<comment type="caution">
    <text evidence="1">The sequence shown here is derived from an EMBL/GenBank/DDBJ whole genome shotgun (WGS) entry which is preliminary data.</text>
</comment>
<organism evidence="1 2">
    <name type="scientific">Flavobacterium piscis</name>
    <dbReference type="NCBI Taxonomy" id="1114874"/>
    <lineage>
        <taxon>Bacteria</taxon>
        <taxon>Pseudomonadati</taxon>
        <taxon>Bacteroidota</taxon>
        <taxon>Flavobacteriia</taxon>
        <taxon>Flavobacteriales</taxon>
        <taxon>Flavobacteriaceae</taxon>
        <taxon>Flavobacterium</taxon>
    </lineage>
</organism>